<evidence type="ECO:0000259" key="1">
    <source>
        <dbReference type="Pfam" id="PF00534"/>
    </source>
</evidence>
<dbReference type="PANTHER" id="PTHR12526:SF635">
    <property type="entry name" value="GLYCOSYL TRANSFERASE GROUP 1"/>
    <property type="match status" value="1"/>
</dbReference>
<dbReference type="AlphaFoldDB" id="A0A934KL04"/>
<evidence type="ECO:0000259" key="2">
    <source>
        <dbReference type="Pfam" id="PF13439"/>
    </source>
</evidence>
<name>A0A934KL04_9BACT</name>
<evidence type="ECO:0000313" key="4">
    <source>
        <dbReference type="Proteomes" id="UP000620075"/>
    </source>
</evidence>
<sequence length="407" mass="43169">MRVAMVSEHASPLAALGGVDAGGQNVFVDQLARAVARQEAEVVVHTRRESPELPEWVAAAPGVVVHHVAAGPPRPLAKDDLLQHMPVFASELSRAWERRRPDIVHAHFWMSGLASLAAAGPRGLPVVQTFHALGVVKRRHQGERDTSPPTRLAEERRIIQQANRILATCSDEAFELVRLGASPGRISVIPSGVDVSLFRPGGATRPRRPGWSRVVIVSRLVERKGIGNVITALADVPECELLVAGGPPLPELIADPEAARFLGLAQRLGLSDRVHFIGGLARQQVPELIRSADVVACVPWYEPFGMVALEAAACGVPVLASAVGGLVDTVVDGATGVHVAPRDPAAVARALNDLLAAPERRRALGSQAASRARERYSWDGVAAATLAAYREASAEETACRLTAKAPG</sequence>
<feature type="domain" description="Glycosyltransferase subfamily 4-like N-terminal" evidence="2">
    <location>
        <begin position="22"/>
        <end position="196"/>
    </location>
</feature>
<dbReference type="InterPro" id="IPR028098">
    <property type="entry name" value="Glyco_trans_4-like_N"/>
</dbReference>
<dbReference type="RefSeq" id="WP_338180850.1">
    <property type="nucleotide sequence ID" value="NZ_JAEKNQ010000048.1"/>
</dbReference>
<dbReference type="GO" id="GO:0016757">
    <property type="term" value="F:glycosyltransferase activity"/>
    <property type="evidence" value="ECO:0007669"/>
    <property type="project" value="InterPro"/>
</dbReference>
<feature type="domain" description="Glycosyl transferase family 1" evidence="1">
    <location>
        <begin position="214"/>
        <end position="369"/>
    </location>
</feature>
<dbReference type="Pfam" id="PF00534">
    <property type="entry name" value="Glycos_transf_1"/>
    <property type="match status" value="1"/>
</dbReference>
<protein>
    <submittedName>
        <fullName evidence="3">Glycosyltransferase</fullName>
    </submittedName>
</protein>
<reference evidence="3 4" key="1">
    <citation type="submission" date="2020-10" db="EMBL/GenBank/DDBJ databases">
        <title>Ca. Dormibacterota MAGs.</title>
        <authorList>
            <person name="Montgomery K."/>
        </authorList>
    </citation>
    <scope>NUCLEOTIDE SEQUENCE [LARGE SCALE GENOMIC DNA]</scope>
    <source>
        <strain evidence="3">SC8811_S16_3</strain>
    </source>
</reference>
<dbReference type="PANTHER" id="PTHR12526">
    <property type="entry name" value="GLYCOSYLTRANSFERASE"/>
    <property type="match status" value="1"/>
</dbReference>
<dbReference type="SUPFAM" id="SSF53756">
    <property type="entry name" value="UDP-Glycosyltransferase/glycogen phosphorylase"/>
    <property type="match status" value="1"/>
</dbReference>
<dbReference type="InterPro" id="IPR001296">
    <property type="entry name" value="Glyco_trans_1"/>
</dbReference>
<dbReference type="Proteomes" id="UP000620075">
    <property type="component" value="Unassembled WGS sequence"/>
</dbReference>
<dbReference type="EMBL" id="JAEKNQ010000048">
    <property type="protein sequence ID" value="MBJ7603990.1"/>
    <property type="molecule type" value="Genomic_DNA"/>
</dbReference>
<gene>
    <name evidence="3" type="ORF">JF888_12470</name>
</gene>
<organism evidence="3 4">
    <name type="scientific">Candidatus Dormiibacter inghamiae</name>
    <dbReference type="NCBI Taxonomy" id="3127013"/>
    <lineage>
        <taxon>Bacteria</taxon>
        <taxon>Bacillati</taxon>
        <taxon>Candidatus Dormiibacterota</taxon>
        <taxon>Candidatus Dormibacteria</taxon>
        <taxon>Candidatus Dormibacterales</taxon>
        <taxon>Candidatus Dormibacteraceae</taxon>
        <taxon>Candidatus Dormiibacter</taxon>
    </lineage>
</organism>
<dbReference type="Gene3D" id="3.40.50.2000">
    <property type="entry name" value="Glycogen Phosphorylase B"/>
    <property type="match status" value="2"/>
</dbReference>
<proteinExistence type="predicted"/>
<comment type="caution">
    <text evidence="3">The sequence shown here is derived from an EMBL/GenBank/DDBJ whole genome shotgun (WGS) entry which is preliminary data.</text>
</comment>
<evidence type="ECO:0000313" key="3">
    <source>
        <dbReference type="EMBL" id="MBJ7603990.1"/>
    </source>
</evidence>
<dbReference type="Pfam" id="PF13439">
    <property type="entry name" value="Glyco_transf_4"/>
    <property type="match status" value="1"/>
</dbReference>
<accession>A0A934KL04</accession>